<dbReference type="Proteomes" id="UP000251721">
    <property type="component" value="Unassembled WGS sequence"/>
</dbReference>
<dbReference type="InterPro" id="IPR006047">
    <property type="entry name" value="GH13_cat_dom"/>
</dbReference>
<name>A0A2X3G3A9_KLEPN</name>
<evidence type="ECO:0000313" key="3">
    <source>
        <dbReference type="Proteomes" id="UP000251721"/>
    </source>
</evidence>
<dbReference type="PANTHER" id="PTHR10357:SF219">
    <property type="entry name" value="MALTOSE ALPHA-D-GLUCOSYLTRANSFERASE"/>
    <property type="match status" value="1"/>
</dbReference>
<dbReference type="EC" id="3.2.1.1" evidence="2"/>
<gene>
    <name evidence="2" type="primary">treS</name>
    <name evidence="2" type="ORF">NCTC13465_00127</name>
</gene>
<dbReference type="SMART" id="SM00642">
    <property type="entry name" value="Aamy"/>
    <property type="match status" value="1"/>
</dbReference>
<dbReference type="SUPFAM" id="SSF51445">
    <property type="entry name" value="(Trans)glycosidases"/>
    <property type="match status" value="1"/>
</dbReference>
<dbReference type="GO" id="GO:0004556">
    <property type="term" value="F:alpha-amylase activity"/>
    <property type="evidence" value="ECO:0007669"/>
    <property type="project" value="UniProtKB-EC"/>
</dbReference>
<dbReference type="Gene3D" id="3.90.400.10">
    <property type="entry name" value="Oligo-1,6-glucosidase, Domain 2"/>
    <property type="match status" value="1"/>
</dbReference>
<accession>A0A2X3G3A9</accession>
<dbReference type="GO" id="GO:0005975">
    <property type="term" value="P:carbohydrate metabolic process"/>
    <property type="evidence" value="ECO:0007669"/>
    <property type="project" value="InterPro"/>
</dbReference>
<dbReference type="InterPro" id="IPR013780">
    <property type="entry name" value="Glyco_hydro_b"/>
</dbReference>
<protein>
    <submittedName>
        <fullName evidence="2">Putative glycosidase</fullName>
        <ecNumber evidence="2">3.2.1.1</ecNumber>
    </submittedName>
</protein>
<sequence>MMPMAMVFGDLAGIRQKLHYIRSLGATVLWLTPFYLTPLQDDGYDISDHLQPDPRFGTIADVIELIARARELGLRVIVELVIQHTSAQHPWFQAARRDPRSPWRPYYLWADRPPENDDPPMFPGVEESVWRWDEQAGQYYRHMFYHHEPDLNLAHPPVIAEIENIITFWLQAGVSGFRLDAASHLVKQAGKGDETRGYPLLTHLRQVVQRLNPDAILLGEVDVAVEDYRHYFGQGDRLQMVLNFWLNKYLYLSLAQQRAAPVVKALQAMVTPPDGCCFVNWLRNHDELDLEGIGERNKRQVIRTFAPDKSMSVYQRGVRRRLAPMLDGDTRRIALAHAILLALPGVPVMRYGDEIGMGDDLSLPERYAVRTPMQWSAAANAGFSRAARDDLPVKPVASGRFRYQRINVETALRHPRSLLHRVRNMVLARPEYTEPGSLPFTLLTLKPDAVLGLLYRSESREVLMLANCSQQAVEVLLPPLAEGYWSPILEDKLYQDGLHGGKDARLALSGYGYRWFSRSLSSAPFSGTTEQRPQRHRRHRYPDAAATLPGRSALMVTALRRAPSLKGPWPG</sequence>
<dbReference type="Pfam" id="PF00128">
    <property type="entry name" value="Alpha-amylase"/>
    <property type="match status" value="1"/>
</dbReference>
<keyword evidence="2" id="KW-0326">Glycosidase</keyword>
<organism evidence="2 3">
    <name type="scientific">Klebsiella pneumoniae</name>
    <dbReference type="NCBI Taxonomy" id="573"/>
    <lineage>
        <taxon>Bacteria</taxon>
        <taxon>Pseudomonadati</taxon>
        <taxon>Pseudomonadota</taxon>
        <taxon>Gammaproteobacteria</taxon>
        <taxon>Enterobacterales</taxon>
        <taxon>Enterobacteriaceae</taxon>
        <taxon>Klebsiella/Raoultella group</taxon>
        <taxon>Klebsiella</taxon>
        <taxon>Klebsiella pneumoniae complex</taxon>
    </lineage>
</organism>
<dbReference type="InterPro" id="IPR045857">
    <property type="entry name" value="O16G_dom_2"/>
</dbReference>
<evidence type="ECO:0000313" key="2">
    <source>
        <dbReference type="EMBL" id="SQC31409.1"/>
    </source>
</evidence>
<keyword evidence="2" id="KW-0378">Hydrolase</keyword>
<evidence type="ECO:0000259" key="1">
    <source>
        <dbReference type="SMART" id="SM00642"/>
    </source>
</evidence>
<dbReference type="InterPro" id="IPR017853">
    <property type="entry name" value="GH"/>
</dbReference>
<feature type="domain" description="Glycosyl hydrolase family 13 catalytic" evidence="1">
    <location>
        <begin position="8"/>
        <end position="385"/>
    </location>
</feature>
<dbReference type="AlphaFoldDB" id="A0A2X3G3A9"/>
<dbReference type="EMBL" id="UAWQ01000001">
    <property type="protein sequence ID" value="SQC31409.1"/>
    <property type="molecule type" value="Genomic_DNA"/>
</dbReference>
<proteinExistence type="predicted"/>
<dbReference type="Gene3D" id="2.60.40.1180">
    <property type="entry name" value="Golgi alpha-mannosidase II"/>
    <property type="match status" value="1"/>
</dbReference>
<reference evidence="2 3" key="1">
    <citation type="submission" date="2018-06" db="EMBL/GenBank/DDBJ databases">
        <authorList>
            <consortium name="Pathogen Informatics"/>
            <person name="Doyle S."/>
        </authorList>
    </citation>
    <scope>NUCLEOTIDE SEQUENCE [LARGE SCALE GENOMIC DNA]</scope>
    <source>
        <strain evidence="2 3">NCTC13465</strain>
    </source>
</reference>
<dbReference type="CDD" id="cd11334">
    <property type="entry name" value="AmyAc_TreS"/>
    <property type="match status" value="1"/>
</dbReference>
<dbReference type="Gene3D" id="3.20.20.80">
    <property type="entry name" value="Glycosidases"/>
    <property type="match status" value="1"/>
</dbReference>
<dbReference type="PANTHER" id="PTHR10357">
    <property type="entry name" value="ALPHA-AMYLASE FAMILY MEMBER"/>
    <property type="match status" value="1"/>
</dbReference>